<protein>
    <recommendedName>
        <fullName evidence="3">AB hydrolase-1 domain-containing protein</fullName>
    </recommendedName>
</protein>
<dbReference type="STRING" id="461836.A0A0L0DP88"/>
<evidence type="ECO:0000313" key="4">
    <source>
        <dbReference type="EMBL" id="KNC54117.1"/>
    </source>
</evidence>
<dbReference type="SUPFAM" id="SSF53474">
    <property type="entry name" value="alpha/beta-Hydrolases"/>
    <property type="match status" value="2"/>
</dbReference>
<dbReference type="Gene3D" id="3.40.50.1820">
    <property type="entry name" value="alpha/beta hydrolase"/>
    <property type="match status" value="2"/>
</dbReference>
<dbReference type="eggNOG" id="KOG4409">
    <property type="taxonomic scope" value="Eukaryota"/>
</dbReference>
<proteinExistence type="inferred from homology"/>
<evidence type="ECO:0000256" key="2">
    <source>
        <dbReference type="SAM" id="MobiDB-lite"/>
    </source>
</evidence>
<sequence>MHQLRQGWRRTSRAQLAAAEEAVLAKYVRHSRRRLGLVDLVLPVPTPSCSLAAISRLWASRFAIFEPKSSAGTSAHRAASIPAAAGRPGESPPAVDAVTAGINTLILPGDEVDIDGESDETALVVVHGYGAGLGFFFPVYDALAEAVGPRKTVYALDWPGMGGSTRPAALRRHLKRLKSEADAGVRTGDHARLAAAVDACEHLFVAGLEAWREAHGINRMALVGHSLGGYLAAAYAMTHPDKLSSLVLASPAGFTRRAATDAPAAGADGANHGARQLPAAAHVIAQMFDANVTPQTVIRLLGPYGHRLVAAAVERRFAHVPPDARRLIAEYLYHVSAGDGSGEYALGVFFRLHLGDTAGADHRGLLPHAPLIPRLEDALASGSLPPTSVLFGDHDWMLNRGTKADLDTAPSPLRDNTIIVPTAGHHLYMDNPSGFVDAIMGSVRNSKGEGGDKGSSQAPPSASAVRRPQFSCDPVDLSRQRQAASSSRSTASWSSRSTSQPSSRTSKSSQKQQALEMARMDCPLETPNPCIRHVPGEANPFFDPGARTVIYVHGWQKTTTIRGFRETFHWKANAPAHGLDVDVAAAWLDDGWNVGIFYWNQYADEPALRHAEAKIWTASSKVGMRWRRLVVEMDGPVPMRKTVHASSPPSTPSVAHLLCQAYIALYAAADDATPPTPSDIRLVGHSLGAQVVVAAAHELHHQAAAGALPNWLPLPTRVTLLDPVFTPGKKSYLGRRSIGTTLRRLVDALARYGLAVESIKYSKVNELWSGSDRSKRVRLHAAHVDMRSDPASIPKHAITHRHSSAPSHYFFAYAPRRPSEHALEEVVEKRRGLLGKKSYATVGPWYPLPRRSHAEIREMMDSMYRWKQISAHSWLRTEHAS</sequence>
<feature type="compositionally biased region" description="Low complexity" evidence="2">
    <location>
        <begin position="480"/>
        <end position="514"/>
    </location>
</feature>
<dbReference type="GO" id="GO:0042171">
    <property type="term" value="F:lysophosphatidic acid acyltransferase activity"/>
    <property type="evidence" value="ECO:0007669"/>
    <property type="project" value="TreeGrafter"/>
</dbReference>
<dbReference type="EMBL" id="GL349486">
    <property type="protein sequence ID" value="KNC54117.1"/>
    <property type="molecule type" value="Genomic_DNA"/>
</dbReference>
<dbReference type="InterPro" id="IPR000073">
    <property type="entry name" value="AB_hydrolase_1"/>
</dbReference>
<reference evidence="4 5" key="1">
    <citation type="submission" date="2010-05" db="EMBL/GenBank/DDBJ databases">
        <title>The Genome Sequence of Thecamonas trahens ATCC 50062.</title>
        <authorList>
            <consortium name="The Broad Institute Genome Sequencing Platform"/>
            <person name="Russ C."/>
            <person name="Cuomo C."/>
            <person name="Shea T."/>
            <person name="Young S.K."/>
            <person name="Zeng Q."/>
            <person name="Koehrsen M."/>
            <person name="Haas B."/>
            <person name="Borodovsky M."/>
            <person name="Guigo R."/>
            <person name="Alvarado L."/>
            <person name="Berlin A."/>
            <person name="Bochicchio J."/>
            <person name="Borenstein D."/>
            <person name="Chapman S."/>
            <person name="Chen Z."/>
            <person name="Freedman E."/>
            <person name="Gellesch M."/>
            <person name="Goldberg J."/>
            <person name="Griggs A."/>
            <person name="Gujja S."/>
            <person name="Heilman E."/>
            <person name="Heiman D."/>
            <person name="Hepburn T."/>
            <person name="Howarth C."/>
            <person name="Jen D."/>
            <person name="Larson L."/>
            <person name="Mehta T."/>
            <person name="Park D."/>
            <person name="Pearson M."/>
            <person name="Roberts A."/>
            <person name="Saif S."/>
            <person name="Shenoy N."/>
            <person name="Sisk P."/>
            <person name="Stolte C."/>
            <person name="Sykes S."/>
            <person name="Thomson T."/>
            <person name="Walk T."/>
            <person name="White J."/>
            <person name="Yandava C."/>
            <person name="Burger G."/>
            <person name="Gray M.W."/>
            <person name="Holland P.W.H."/>
            <person name="King N."/>
            <person name="Lang F.B.F."/>
            <person name="Roger A.J."/>
            <person name="Ruiz-Trillo I."/>
            <person name="Lander E."/>
            <person name="Nusbaum C."/>
        </authorList>
    </citation>
    <scope>NUCLEOTIDE SEQUENCE [LARGE SCALE GENOMIC DNA]</scope>
    <source>
        <strain evidence="4 5">ATCC 50062</strain>
    </source>
</reference>
<evidence type="ECO:0000256" key="1">
    <source>
        <dbReference type="ARBA" id="ARBA00038097"/>
    </source>
</evidence>
<name>A0A0L0DP88_THETB</name>
<dbReference type="Pfam" id="PF00561">
    <property type="entry name" value="Abhydrolase_1"/>
    <property type="match status" value="1"/>
</dbReference>
<feature type="domain" description="AB hydrolase-1" evidence="3">
    <location>
        <begin position="122"/>
        <end position="432"/>
    </location>
</feature>
<dbReference type="GO" id="GO:0055088">
    <property type="term" value="P:lipid homeostasis"/>
    <property type="evidence" value="ECO:0007669"/>
    <property type="project" value="TreeGrafter"/>
</dbReference>
<accession>A0A0L0DP88</accession>
<dbReference type="Proteomes" id="UP000054408">
    <property type="component" value="Unassembled WGS sequence"/>
</dbReference>
<organism evidence="4 5">
    <name type="scientific">Thecamonas trahens ATCC 50062</name>
    <dbReference type="NCBI Taxonomy" id="461836"/>
    <lineage>
        <taxon>Eukaryota</taxon>
        <taxon>Apusozoa</taxon>
        <taxon>Apusomonadida</taxon>
        <taxon>Apusomonadidae</taxon>
        <taxon>Thecamonas</taxon>
    </lineage>
</organism>
<dbReference type="PANTHER" id="PTHR42886:SF29">
    <property type="entry name" value="PUMMELIG, ISOFORM A"/>
    <property type="match status" value="1"/>
</dbReference>
<dbReference type="PANTHER" id="PTHR42886">
    <property type="entry name" value="RE40534P-RELATED"/>
    <property type="match status" value="1"/>
</dbReference>
<dbReference type="RefSeq" id="XP_013754009.1">
    <property type="nucleotide sequence ID" value="XM_013898555.1"/>
</dbReference>
<dbReference type="InterPro" id="IPR029058">
    <property type="entry name" value="AB_hydrolase_fold"/>
</dbReference>
<dbReference type="GO" id="GO:0006654">
    <property type="term" value="P:phosphatidic acid biosynthetic process"/>
    <property type="evidence" value="ECO:0007669"/>
    <property type="project" value="TreeGrafter"/>
</dbReference>
<evidence type="ECO:0000313" key="5">
    <source>
        <dbReference type="Proteomes" id="UP000054408"/>
    </source>
</evidence>
<dbReference type="GeneID" id="25570215"/>
<dbReference type="AlphaFoldDB" id="A0A0L0DP88"/>
<feature type="region of interest" description="Disordered" evidence="2">
    <location>
        <begin position="442"/>
        <end position="516"/>
    </location>
</feature>
<comment type="similarity">
    <text evidence="1">Belongs to the peptidase S33 family. ABHD4/ABHD5 subfamily.</text>
</comment>
<gene>
    <name evidence="4" type="ORF">AMSG_12301</name>
</gene>
<keyword evidence="5" id="KW-1185">Reference proteome</keyword>
<evidence type="ECO:0000259" key="3">
    <source>
        <dbReference type="Pfam" id="PF00561"/>
    </source>
</evidence>
<dbReference type="GO" id="GO:0052689">
    <property type="term" value="F:carboxylic ester hydrolase activity"/>
    <property type="evidence" value="ECO:0007669"/>
    <property type="project" value="TreeGrafter"/>
</dbReference>
<dbReference type="OrthoDB" id="7457040at2759"/>